<dbReference type="Proteomes" id="UP000823521">
    <property type="component" value="Unassembled WGS sequence"/>
</dbReference>
<organism evidence="8 9">
    <name type="scientific">Micromonospora echinofusca</name>
    <dbReference type="NCBI Taxonomy" id="47858"/>
    <lineage>
        <taxon>Bacteria</taxon>
        <taxon>Bacillati</taxon>
        <taxon>Actinomycetota</taxon>
        <taxon>Actinomycetes</taxon>
        <taxon>Micromonosporales</taxon>
        <taxon>Micromonosporaceae</taxon>
        <taxon>Micromonospora</taxon>
    </lineage>
</organism>
<evidence type="ECO:0000256" key="2">
    <source>
        <dbReference type="ARBA" id="ARBA00022692"/>
    </source>
</evidence>
<dbReference type="PANTHER" id="PTHR43229:SF2">
    <property type="entry name" value="NODULATION PROTEIN J"/>
    <property type="match status" value="1"/>
</dbReference>
<dbReference type="PANTHER" id="PTHR43229">
    <property type="entry name" value="NODULATION PROTEIN J"/>
    <property type="match status" value="1"/>
</dbReference>
<comment type="similarity">
    <text evidence="6">Belongs to the ABC-2 integral membrane protein family.</text>
</comment>
<keyword evidence="4 6" id="KW-0472">Membrane</keyword>
<reference evidence="8 9" key="1">
    <citation type="submission" date="2019-12" db="EMBL/GenBank/DDBJ databases">
        <title>Whole genome sequencing of endophytic Actinobacterium Micromonospora sp. MPMI6T.</title>
        <authorList>
            <person name="Evv R."/>
            <person name="Podile A.R."/>
        </authorList>
    </citation>
    <scope>NUCLEOTIDE SEQUENCE [LARGE SCALE GENOMIC DNA]</scope>
    <source>
        <strain evidence="8 9">MPMI6</strain>
    </source>
</reference>
<evidence type="ECO:0000256" key="5">
    <source>
        <dbReference type="ARBA" id="ARBA00023251"/>
    </source>
</evidence>
<proteinExistence type="inferred from homology"/>
<keyword evidence="9" id="KW-1185">Reference proteome</keyword>
<dbReference type="Pfam" id="PF01061">
    <property type="entry name" value="ABC2_membrane"/>
    <property type="match status" value="1"/>
</dbReference>
<evidence type="ECO:0000256" key="6">
    <source>
        <dbReference type="RuleBase" id="RU361157"/>
    </source>
</evidence>
<dbReference type="EMBL" id="WVUH01000431">
    <property type="protein sequence ID" value="MBO4210224.1"/>
    <property type="molecule type" value="Genomic_DNA"/>
</dbReference>
<evidence type="ECO:0000256" key="1">
    <source>
        <dbReference type="ARBA" id="ARBA00004141"/>
    </source>
</evidence>
<evidence type="ECO:0000313" key="9">
    <source>
        <dbReference type="Proteomes" id="UP000823521"/>
    </source>
</evidence>
<feature type="transmembrane region" description="Helical" evidence="6">
    <location>
        <begin position="33"/>
        <end position="54"/>
    </location>
</feature>
<keyword evidence="6" id="KW-1003">Cell membrane</keyword>
<keyword evidence="5" id="KW-0046">Antibiotic resistance</keyword>
<evidence type="ECO:0000256" key="4">
    <source>
        <dbReference type="ARBA" id="ARBA00023136"/>
    </source>
</evidence>
<name>A0ABS3W099_MICEH</name>
<protein>
    <recommendedName>
        <fullName evidence="6">Transport permease protein</fullName>
    </recommendedName>
</protein>
<dbReference type="PROSITE" id="PS51012">
    <property type="entry name" value="ABC_TM2"/>
    <property type="match status" value="1"/>
</dbReference>
<feature type="transmembrane region" description="Helical" evidence="6">
    <location>
        <begin position="183"/>
        <end position="204"/>
    </location>
</feature>
<keyword evidence="2 6" id="KW-0812">Transmembrane</keyword>
<feature type="transmembrane region" description="Helical" evidence="6">
    <location>
        <begin position="110"/>
        <end position="135"/>
    </location>
</feature>
<keyword evidence="6" id="KW-0813">Transport</keyword>
<comment type="caution">
    <text evidence="8">The sequence shown here is derived from an EMBL/GenBank/DDBJ whole genome shotgun (WGS) entry which is preliminary data.</text>
</comment>
<sequence length="267" mass="28136">MPGPTGRAAALLADSTTLTRRALAHWRRDPGPLVASLGFNVLFVLMFVYLFGGALQVPGGGSYPDFLMPGMFAMTMLFGVGLTAAAVAADRERGVTDRFRSMPVSPLAPLVGRAVADLLFATVTLGVMLVTALAVGWRATGGTGRVLAALGLVLLLRFALVWVGSWLGLTLTGQTALTGVQTLEFPLGFLSSAFVAPATMPGWLGTVADWNPLSATVGATRQLLGNPGWGGESWAAQHQLLLAVLWPVALTLVFLPLAVHRYRAQER</sequence>
<evidence type="ECO:0000256" key="3">
    <source>
        <dbReference type="ARBA" id="ARBA00022989"/>
    </source>
</evidence>
<feature type="domain" description="ABC transmembrane type-2" evidence="7">
    <location>
        <begin position="31"/>
        <end position="265"/>
    </location>
</feature>
<dbReference type="InterPro" id="IPR051784">
    <property type="entry name" value="Nod_factor_ABC_transporter"/>
</dbReference>
<comment type="subcellular location">
    <subcellularLocation>
        <location evidence="6">Cell membrane</location>
        <topology evidence="6">Multi-pass membrane protein</topology>
    </subcellularLocation>
    <subcellularLocation>
        <location evidence="1">Membrane</location>
        <topology evidence="1">Multi-pass membrane protein</topology>
    </subcellularLocation>
</comment>
<dbReference type="InterPro" id="IPR047817">
    <property type="entry name" value="ABC2_TM_bact-type"/>
</dbReference>
<feature type="transmembrane region" description="Helical" evidence="6">
    <location>
        <begin position="147"/>
        <end position="171"/>
    </location>
</feature>
<keyword evidence="3 6" id="KW-1133">Transmembrane helix</keyword>
<gene>
    <name evidence="8" type="ORF">GSF22_30155</name>
</gene>
<feature type="transmembrane region" description="Helical" evidence="6">
    <location>
        <begin position="66"/>
        <end position="89"/>
    </location>
</feature>
<dbReference type="InterPro" id="IPR000412">
    <property type="entry name" value="ABC_2_transport"/>
</dbReference>
<feature type="transmembrane region" description="Helical" evidence="6">
    <location>
        <begin position="240"/>
        <end position="259"/>
    </location>
</feature>
<dbReference type="PIRSF" id="PIRSF006648">
    <property type="entry name" value="DrrB"/>
    <property type="match status" value="1"/>
</dbReference>
<evidence type="ECO:0000259" key="7">
    <source>
        <dbReference type="PROSITE" id="PS51012"/>
    </source>
</evidence>
<evidence type="ECO:0000313" key="8">
    <source>
        <dbReference type="EMBL" id="MBO4210224.1"/>
    </source>
</evidence>
<accession>A0ABS3W099</accession>
<dbReference type="InterPro" id="IPR013525">
    <property type="entry name" value="ABC2_TM"/>
</dbReference>